<dbReference type="Gene3D" id="2.30.40.10">
    <property type="entry name" value="Urease, subunit C, domain 1"/>
    <property type="match status" value="1"/>
</dbReference>
<feature type="domain" description="NADH:ubiquinone oxidoreductase intermediate-associated protein 30" evidence="2">
    <location>
        <begin position="386"/>
        <end position="497"/>
    </location>
</feature>
<evidence type="ECO:0000259" key="1">
    <source>
        <dbReference type="Pfam" id="PF01979"/>
    </source>
</evidence>
<dbReference type="RefSeq" id="WP_095510921.1">
    <property type="nucleotide sequence ID" value="NZ_MQWD01000001.1"/>
</dbReference>
<dbReference type="AlphaFoldDB" id="A0A271J2R3"/>
<dbReference type="SUPFAM" id="SSF51556">
    <property type="entry name" value="Metallo-dependent hydrolases"/>
    <property type="match status" value="1"/>
</dbReference>
<reference evidence="3 4" key="1">
    <citation type="submission" date="2016-11" db="EMBL/GenBank/DDBJ databases">
        <title>Study of marine rhodopsin-containing bacteria.</title>
        <authorList>
            <person name="Yoshizawa S."/>
            <person name="Kumagai Y."/>
            <person name="Kogure K."/>
        </authorList>
    </citation>
    <scope>NUCLEOTIDE SEQUENCE [LARGE SCALE GENOMIC DNA]</scope>
    <source>
        <strain evidence="3 4">SAORIC-28</strain>
    </source>
</reference>
<dbReference type="InterPro" id="IPR032466">
    <property type="entry name" value="Metal_Hydrolase"/>
</dbReference>
<dbReference type="EMBL" id="MQWD01000001">
    <property type="protein sequence ID" value="PAP77255.1"/>
    <property type="molecule type" value="Genomic_DNA"/>
</dbReference>
<dbReference type="Gene3D" id="3.40.50.10910">
    <property type="entry name" value="Amidohydrolase"/>
    <property type="match status" value="1"/>
</dbReference>
<dbReference type="InterPro" id="IPR011059">
    <property type="entry name" value="Metal-dep_hydrolase_composite"/>
</dbReference>
<accession>A0A271J2R3</accession>
<name>A0A271J2R3_9BACT</name>
<evidence type="ECO:0008006" key="5">
    <source>
        <dbReference type="Google" id="ProtNLM"/>
    </source>
</evidence>
<evidence type="ECO:0000313" key="4">
    <source>
        <dbReference type="Proteomes" id="UP000216339"/>
    </source>
</evidence>
<gene>
    <name evidence="3" type="ORF">BSZ37_12835</name>
</gene>
<dbReference type="InterPro" id="IPR008979">
    <property type="entry name" value="Galactose-bd-like_sf"/>
</dbReference>
<dbReference type="InterPro" id="IPR051781">
    <property type="entry name" value="Metallo-dep_Hydrolase"/>
</dbReference>
<dbReference type="Gene3D" id="3.30.110.90">
    <property type="entry name" value="Amidohydrolase"/>
    <property type="match status" value="1"/>
</dbReference>
<dbReference type="Proteomes" id="UP000216339">
    <property type="component" value="Unassembled WGS sequence"/>
</dbReference>
<feature type="domain" description="Amidohydrolase-related" evidence="1">
    <location>
        <begin position="1"/>
        <end position="353"/>
    </location>
</feature>
<keyword evidence="4" id="KW-1185">Reference proteome</keyword>
<dbReference type="Gene3D" id="1.20.58.520">
    <property type="entry name" value="Amidohydrolase"/>
    <property type="match status" value="1"/>
</dbReference>
<organism evidence="3 4">
    <name type="scientific">Rubrivirga marina</name>
    <dbReference type="NCBI Taxonomy" id="1196024"/>
    <lineage>
        <taxon>Bacteria</taxon>
        <taxon>Pseudomonadati</taxon>
        <taxon>Rhodothermota</taxon>
        <taxon>Rhodothermia</taxon>
        <taxon>Rhodothermales</taxon>
        <taxon>Rubricoccaceae</taxon>
        <taxon>Rubrivirga</taxon>
    </lineage>
</organism>
<dbReference type="Pfam" id="PF01979">
    <property type="entry name" value="Amidohydro_1"/>
    <property type="match status" value="1"/>
</dbReference>
<dbReference type="SUPFAM" id="SSF49785">
    <property type="entry name" value="Galactose-binding domain-like"/>
    <property type="match status" value="1"/>
</dbReference>
<evidence type="ECO:0000313" key="3">
    <source>
        <dbReference type="EMBL" id="PAP77255.1"/>
    </source>
</evidence>
<dbReference type="PANTHER" id="PTHR43135:SF3">
    <property type="entry name" value="ALPHA-D-RIBOSE 1-METHYLPHOSPHONATE 5-TRIPHOSPHATE DIPHOSPHATASE"/>
    <property type="match status" value="1"/>
</dbReference>
<dbReference type="PANTHER" id="PTHR43135">
    <property type="entry name" value="ALPHA-D-RIBOSE 1-METHYLPHOSPHONATE 5-TRIPHOSPHATE DIPHOSPHATASE"/>
    <property type="match status" value="1"/>
</dbReference>
<dbReference type="GO" id="GO:0016810">
    <property type="term" value="F:hydrolase activity, acting on carbon-nitrogen (but not peptide) bonds"/>
    <property type="evidence" value="ECO:0007669"/>
    <property type="project" value="InterPro"/>
</dbReference>
<protein>
    <recommendedName>
        <fullName evidence="5">Amidohydrolase-related domain-containing protein</fullName>
    </recommendedName>
</protein>
<dbReference type="InterPro" id="IPR013857">
    <property type="entry name" value="NADH-UbQ_OxRdtase-assoc_prot30"/>
</dbReference>
<proteinExistence type="predicted"/>
<comment type="caution">
    <text evidence="3">The sequence shown here is derived from an EMBL/GenBank/DDBJ whole genome shotgun (WGS) entry which is preliminary data.</text>
</comment>
<dbReference type="OrthoDB" id="9797498at2"/>
<dbReference type="Pfam" id="PF08547">
    <property type="entry name" value="CIA30"/>
    <property type="match status" value="1"/>
</dbReference>
<sequence>MLPGLLDLHVHSYGNLSPSGVETLGTEGAARRMLYAGVTGFLDLFADEDAIFALRDRQRAATGPERRDAADVHAAGPLLTAPGGYGTQMGLPTRTVATPDEARRVVAALSERRPDVVKLAYTTETGSFASMDRLTMEAVVETARALDLRTVVHVDSWASVVDVARAGASAVTHLPPAPVPDAAVEAMRAHGTVAIPALAGELGLSDLTTRSWRDAPLLAAVASPSVVAGYSAPPGPGLESTVLGQREERAARLAAVRALHRAGVPVLAGTDAGALGTVQGFSLHHELALLVEAGLTPREAVAAATTEAGAFLGRRVGLRVGDRADLVVLAASPLDDVRRTQDVELVVSHGRVVDREALLGPLPAEPLTGPLVDDFASDTLTSALGTAWRVVTDEALGGTSAAEVSVSGGVLRVEASLRPGSAGIGFVELVLPLDAAGAMRDVSGWDGVRLRLRALSGPLALKLQTADVGNVDYHAVVLEPSATAQELTLPFSGFRQLWSEQVPWTGRRVLAVALSSGGMEAAEVAYEVEAVEWYRDDQ</sequence>
<evidence type="ECO:0000259" key="2">
    <source>
        <dbReference type="Pfam" id="PF08547"/>
    </source>
</evidence>
<dbReference type="InterPro" id="IPR006680">
    <property type="entry name" value="Amidohydro-rel"/>
</dbReference>